<dbReference type="EMBL" id="JAIZAY010000020">
    <property type="protein sequence ID" value="KAJ8022914.1"/>
    <property type="molecule type" value="Genomic_DNA"/>
</dbReference>
<dbReference type="InterPro" id="IPR000086">
    <property type="entry name" value="NUDIX_hydrolase_dom"/>
</dbReference>
<dbReference type="InterPro" id="IPR015376">
    <property type="entry name" value="Znr_NADH_PPase"/>
</dbReference>
<dbReference type="SUPFAM" id="SSF55811">
    <property type="entry name" value="Nudix"/>
    <property type="match status" value="1"/>
</dbReference>
<gene>
    <name evidence="8" type="ORF">HOLleu_37945</name>
</gene>
<keyword evidence="3" id="KW-0479">Metal-binding</keyword>
<dbReference type="Pfam" id="PF09297">
    <property type="entry name" value="Zn_ribbon_NUD"/>
    <property type="match status" value="1"/>
</dbReference>
<keyword evidence="9" id="KW-1185">Reference proteome</keyword>
<accession>A0A9Q0YIQ8</accession>
<dbReference type="Pfam" id="PF00293">
    <property type="entry name" value="NUDIX"/>
    <property type="match status" value="1"/>
</dbReference>
<dbReference type="PANTHER" id="PTHR11383">
    <property type="entry name" value="NUCLEOSIDE DIPHOSPHATE-LINKED MOIETY X MOTIF 13"/>
    <property type="match status" value="1"/>
</dbReference>
<dbReference type="AlphaFoldDB" id="A0A9Q0YIQ8"/>
<reference evidence="8" key="1">
    <citation type="submission" date="2021-10" db="EMBL/GenBank/DDBJ databases">
        <title>Tropical sea cucumber genome reveals ecological adaptation and Cuvierian tubules defense mechanism.</title>
        <authorList>
            <person name="Chen T."/>
        </authorList>
    </citation>
    <scope>NUCLEOTIDE SEQUENCE</scope>
    <source>
        <strain evidence="8">Nanhai2018</strain>
        <tissue evidence="8">Muscle</tissue>
    </source>
</reference>
<comment type="cofactor">
    <cofactor evidence="1">
        <name>Mg(2+)</name>
        <dbReference type="ChEBI" id="CHEBI:18420"/>
    </cofactor>
</comment>
<name>A0A9Q0YIQ8_HOLLE</name>
<dbReference type="InterPro" id="IPR015797">
    <property type="entry name" value="NUDIX_hydrolase-like_dom_sf"/>
</dbReference>
<dbReference type="Gene3D" id="3.90.79.20">
    <property type="match status" value="1"/>
</dbReference>
<dbReference type="InterPro" id="IPR049734">
    <property type="entry name" value="NudC-like_C"/>
</dbReference>
<evidence type="ECO:0000256" key="2">
    <source>
        <dbReference type="ARBA" id="ARBA00012381"/>
    </source>
</evidence>
<evidence type="ECO:0000259" key="7">
    <source>
        <dbReference type="PROSITE" id="PS51462"/>
    </source>
</evidence>
<evidence type="ECO:0000313" key="8">
    <source>
        <dbReference type="EMBL" id="KAJ8022914.1"/>
    </source>
</evidence>
<keyword evidence="4" id="KW-0378">Hydrolase</keyword>
<dbReference type="GO" id="GO:0016787">
    <property type="term" value="F:hydrolase activity"/>
    <property type="evidence" value="ECO:0007669"/>
    <property type="project" value="UniProtKB-KW"/>
</dbReference>
<evidence type="ECO:0000256" key="6">
    <source>
        <dbReference type="ARBA" id="ARBA00023027"/>
    </source>
</evidence>
<evidence type="ECO:0000256" key="3">
    <source>
        <dbReference type="ARBA" id="ARBA00022723"/>
    </source>
</evidence>
<evidence type="ECO:0000256" key="1">
    <source>
        <dbReference type="ARBA" id="ARBA00001946"/>
    </source>
</evidence>
<comment type="caution">
    <text evidence="8">The sequence shown here is derived from an EMBL/GenBank/DDBJ whole genome shotgun (WGS) entry which is preliminary data.</text>
</comment>
<dbReference type="PANTHER" id="PTHR11383:SF3">
    <property type="entry name" value="NAD(P)H PYROPHOSPHATASE NUDT13, MITOCHONDRIAL"/>
    <property type="match status" value="1"/>
</dbReference>
<proteinExistence type="predicted"/>
<dbReference type="PROSITE" id="PS51462">
    <property type="entry name" value="NUDIX"/>
    <property type="match status" value="1"/>
</dbReference>
<dbReference type="EC" id="3.6.1.22" evidence="2"/>
<dbReference type="InterPro" id="IPR020084">
    <property type="entry name" value="NUDIX_hydrolase_CS"/>
</dbReference>
<sequence>MRLQVLQKCLSKWKYCLQVSAKMTYSSQFRSMSRMVDRVRYMQKLKENEGACQSAIKEGYFAIFCNLKPLLTREGILWKSYPDVVRSIALSYNCDPLKDAVFVTVDGPGGPPKFAVNIPSPKGFEPKEFETKVGEDLGGRASSLRKAMFILPEDSVAVLSLAYSMLQWHSKTQFCSCCGKTTVKDVAGYKRSCLSCSEIFYPTTQPVAITLVTNGNRCVLARQPRFPPQMYSALAGYSEPGESLAKTVQREVAEEVGLEVDRIHFHDSQHWSLPTSSLMLGCYAELMDGSSDEIKIDKAELEEARWVSREELQALLEDEEATTRVPGLVGGPNIYIPPVQAIGNHLITSWALQK</sequence>
<dbReference type="Proteomes" id="UP001152320">
    <property type="component" value="Chromosome 20"/>
</dbReference>
<feature type="domain" description="Nudix hydrolase" evidence="7">
    <location>
        <begin position="202"/>
        <end position="329"/>
    </location>
</feature>
<keyword evidence="5" id="KW-0460">Magnesium</keyword>
<protein>
    <recommendedName>
        <fullName evidence="2">NAD(+) diphosphatase</fullName>
        <ecNumber evidence="2">3.6.1.22</ecNumber>
    </recommendedName>
</protein>
<evidence type="ECO:0000313" key="9">
    <source>
        <dbReference type="Proteomes" id="UP001152320"/>
    </source>
</evidence>
<dbReference type="NCBIfam" id="NF001299">
    <property type="entry name" value="PRK00241.1"/>
    <property type="match status" value="1"/>
</dbReference>
<evidence type="ECO:0000256" key="5">
    <source>
        <dbReference type="ARBA" id="ARBA00022842"/>
    </source>
</evidence>
<dbReference type="Gene3D" id="3.90.79.10">
    <property type="entry name" value="Nucleoside Triphosphate Pyrophosphohydrolase"/>
    <property type="match status" value="1"/>
</dbReference>
<evidence type="ECO:0000256" key="4">
    <source>
        <dbReference type="ARBA" id="ARBA00022801"/>
    </source>
</evidence>
<dbReference type="CDD" id="cd03429">
    <property type="entry name" value="NUDIX_NADH_pyrophosphatase_Nudt13"/>
    <property type="match status" value="1"/>
</dbReference>
<organism evidence="8 9">
    <name type="scientific">Holothuria leucospilota</name>
    <name type="common">Black long sea cucumber</name>
    <name type="synonym">Mertensiothuria leucospilota</name>
    <dbReference type="NCBI Taxonomy" id="206669"/>
    <lineage>
        <taxon>Eukaryota</taxon>
        <taxon>Metazoa</taxon>
        <taxon>Echinodermata</taxon>
        <taxon>Eleutherozoa</taxon>
        <taxon>Echinozoa</taxon>
        <taxon>Holothuroidea</taxon>
        <taxon>Aspidochirotacea</taxon>
        <taxon>Aspidochirotida</taxon>
        <taxon>Holothuriidae</taxon>
        <taxon>Holothuria</taxon>
    </lineage>
</organism>
<keyword evidence="6" id="KW-0520">NAD</keyword>
<dbReference type="GO" id="GO:0046872">
    <property type="term" value="F:metal ion binding"/>
    <property type="evidence" value="ECO:0007669"/>
    <property type="project" value="UniProtKB-KW"/>
</dbReference>
<dbReference type="PROSITE" id="PS00893">
    <property type="entry name" value="NUDIX_BOX"/>
    <property type="match status" value="1"/>
</dbReference>
<dbReference type="OrthoDB" id="10249612at2759"/>